<sequence length="154" mass="17124">MKQEYVLVIIIGFLILAYVLDAIVNPLTINLTTPYHFFDPNIVFKYPFTSVSITLKALALFLGPLWFLSFLDFNKVLKGGILLVLSGLMQLYALQDVVSKTGVLPLEWSLALTFGGLLLLIPAIFYMIAGFIGKAGSKLSEESPDPFDFKKEDL</sequence>
<name>A0A1F5JUM8_9BACT</name>
<evidence type="ECO:0000313" key="2">
    <source>
        <dbReference type="EMBL" id="OGE32366.1"/>
    </source>
</evidence>
<keyword evidence="1" id="KW-0472">Membrane</keyword>
<gene>
    <name evidence="2" type="ORF">A3C59_05220</name>
</gene>
<evidence type="ECO:0000256" key="1">
    <source>
        <dbReference type="SAM" id="Phobius"/>
    </source>
</evidence>
<keyword evidence="1" id="KW-0812">Transmembrane</keyword>
<reference evidence="2 3" key="1">
    <citation type="journal article" date="2016" name="Nat. Commun.">
        <title>Thousands of microbial genomes shed light on interconnected biogeochemical processes in an aquifer system.</title>
        <authorList>
            <person name="Anantharaman K."/>
            <person name="Brown C.T."/>
            <person name="Hug L.A."/>
            <person name="Sharon I."/>
            <person name="Castelle C.J."/>
            <person name="Probst A.J."/>
            <person name="Thomas B.C."/>
            <person name="Singh A."/>
            <person name="Wilkins M.J."/>
            <person name="Karaoz U."/>
            <person name="Brodie E.L."/>
            <person name="Williams K.H."/>
            <person name="Hubbard S.S."/>
            <person name="Banfield J.F."/>
        </authorList>
    </citation>
    <scope>NUCLEOTIDE SEQUENCE [LARGE SCALE GENOMIC DNA]</scope>
</reference>
<comment type="caution">
    <text evidence="2">The sequence shown here is derived from an EMBL/GenBank/DDBJ whole genome shotgun (WGS) entry which is preliminary data.</text>
</comment>
<organism evidence="2 3">
    <name type="scientific">Candidatus Daviesbacteria bacterium RIFCSPHIGHO2_02_FULL_36_13</name>
    <dbReference type="NCBI Taxonomy" id="1797768"/>
    <lineage>
        <taxon>Bacteria</taxon>
        <taxon>Candidatus Daviesiibacteriota</taxon>
    </lineage>
</organism>
<feature type="transmembrane region" description="Helical" evidence="1">
    <location>
        <begin position="110"/>
        <end position="132"/>
    </location>
</feature>
<evidence type="ECO:0000313" key="3">
    <source>
        <dbReference type="Proteomes" id="UP000176902"/>
    </source>
</evidence>
<keyword evidence="1" id="KW-1133">Transmembrane helix</keyword>
<dbReference type="EMBL" id="MFCV01000027">
    <property type="protein sequence ID" value="OGE32366.1"/>
    <property type="molecule type" value="Genomic_DNA"/>
</dbReference>
<dbReference type="STRING" id="1797768.A3C59_05220"/>
<protein>
    <submittedName>
        <fullName evidence="2">Uncharacterized protein</fullName>
    </submittedName>
</protein>
<dbReference type="Proteomes" id="UP000176902">
    <property type="component" value="Unassembled WGS sequence"/>
</dbReference>
<feature type="transmembrane region" description="Helical" evidence="1">
    <location>
        <begin position="80"/>
        <end position="98"/>
    </location>
</feature>
<feature type="transmembrane region" description="Helical" evidence="1">
    <location>
        <begin position="46"/>
        <end position="68"/>
    </location>
</feature>
<proteinExistence type="predicted"/>
<accession>A0A1F5JUM8</accession>
<dbReference type="AlphaFoldDB" id="A0A1F5JUM8"/>